<comment type="caution">
    <text evidence="7">The sequence shown here is derived from an EMBL/GenBank/DDBJ whole genome shotgun (WGS) entry which is preliminary data.</text>
</comment>
<keyword evidence="3 7" id="KW-0436">Ligase</keyword>
<dbReference type="PROSITE" id="PS50160">
    <property type="entry name" value="DNA_LIGASE_A3"/>
    <property type="match status" value="1"/>
</dbReference>
<dbReference type="Gene3D" id="3.30.470.30">
    <property type="entry name" value="DNA ligase/mRNA capping enzyme"/>
    <property type="match status" value="1"/>
</dbReference>
<dbReference type="SUPFAM" id="SSF56091">
    <property type="entry name" value="DNA ligase/mRNA capping enzyme, catalytic domain"/>
    <property type="match status" value="1"/>
</dbReference>
<dbReference type="SUPFAM" id="SSF50249">
    <property type="entry name" value="Nucleic acid-binding proteins"/>
    <property type="match status" value="1"/>
</dbReference>
<dbReference type="InterPro" id="IPR050191">
    <property type="entry name" value="ATP-dep_DNA_ligase"/>
</dbReference>
<reference evidence="7" key="2">
    <citation type="submission" date="2020-09" db="EMBL/GenBank/DDBJ databases">
        <authorList>
            <person name="Sun Q."/>
            <person name="Zhou Y."/>
        </authorList>
    </citation>
    <scope>NUCLEOTIDE SEQUENCE</scope>
    <source>
        <strain evidence="7">CGMCC 1.15493</strain>
    </source>
</reference>
<evidence type="ECO:0000313" key="8">
    <source>
        <dbReference type="Proteomes" id="UP000613160"/>
    </source>
</evidence>
<protein>
    <recommendedName>
        <fullName evidence="2">DNA ligase (ATP)</fullName>
        <ecNumber evidence="2">6.5.1.1</ecNumber>
    </recommendedName>
</protein>
<feature type="region of interest" description="Disordered" evidence="5">
    <location>
        <begin position="1"/>
        <end position="36"/>
    </location>
</feature>
<dbReference type="AlphaFoldDB" id="A0A916XZQ7"/>
<name>A0A916XZQ7_9HYPH</name>
<keyword evidence="8" id="KW-1185">Reference proteome</keyword>
<sequence length="351" mass="38073">MAKRPPRSRQVVPLRHQAAAELRGPAQPVRDPRQPQLPLDLMPSRIEPCLAVLTAVPPVGPDWSFEIKWDGYRLAIHVEPAGVRILTRGGHDWTHRFPAIANAARALDTSTLIIDGEAVVLDDEGRSDFGALQQALGGRGGKRSASEAILYAFDLLYLDGMDLSGMALAERRHLLEDLLSGQTGDIRLSQEVEADGAALLKTACQHGLEGIIAKHRDRPYRSGRQGDWLKIKCVQRESFAVLGYEPSTAMRGAIGSLLLAARRGGDLVFVGSVGTGFSDETAEALKLQLDALKIAKPAAPLPPGQSKRLVFARPDLVAEIDFRAWTNDGRLRHASFKGLRDDADAGAVLEL</sequence>
<dbReference type="Gene3D" id="2.40.50.140">
    <property type="entry name" value="Nucleic acid-binding proteins"/>
    <property type="match status" value="1"/>
</dbReference>
<feature type="domain" description="ATP-dependent DNA ligase family profile" evidence="6">
    <location>
        <begin position="141"/>
        <end position="265"/>
    </location>
</feature>
<dbReference type="InterPro" id="IPR012309">
    <property type="entry name" value="DNA_ligase_ATP-dep_C"/>
</dbReference>
<dbReference type="PANTHER" id="PTHR45674">
    <property type="entry name" value="DNA LIGASE 1/3 FAMILY MEMBER"/>
    <property type="match status" value="1"/>
</dbReference>
<dbReference type="GO" id="GO:0006281">
    <property type="term" value="P:DNA repair"/>
    <property type="evidence" value="ECO:0007669"/>
    <property type="project" value="InterPro"/>
</dbReference>
<evidence type="ECO:0000259" key="6">
    <source>
        <dbReference type="PROSITE" id="PS50160"/>
    </source>
</evidence>
<dbReference type="RefSeq" id="WP_188851968.1">
    <property type="nucleotide sequence ID" value="NZ_BMJJ01000007.1"/>
</dbReference>
<organism evidence="7 8">
    <name type="scientific">Aureimonas glaciei</name>
    <dbReference type="NCBI Taxonomy" id="1776957"/>
    <lineage>
        <taxon>Bacteria</taxon>
        <taxon>Pseudomonadati</taxon>
        <taxon>Pseudomonadota</taxon>
        <taxon>Alphaproteobacteria</taxon>
        <taxon>Hyphomicrobiales</taxon>
        <taxon>Aurantimonadaceae</taxon>
        <taxon>Aureimonas</taxon>
    </lineage>
</organism>
<dbReference type="Gene3D" id="3.30.1490.70">
    <property type="match status" value="1"/>
</dbReference>
<evidence type="ECO:0000256" key="2">
    <source>
        <dbReference type="ARBA" id="ARBA00012727"/>
    </source>
</evidence>
<dbReference type="Proteomes" id="UP000613160">
    <property type="component" value="Unassembled WGS sequence"/>
</dbReference>
<dbReference type="Pfam" id="PF04679">
    <property type="entry name" value="DNA_ligase_A_C"/>
    <property type="match status" value="1"/>
</dbReference>
<dbReference type="PANTHER" id="PTHR45674:SF4">
    <property type="entry name" value="DNA LIGASE 1"/>
    <property type="match status" value="1"/>
</dbReference>
<accession>A0A916XZQ7</accession>
<comment type="similarity">
    <text evidence="1">Belongs to the ATP-dependent DNA ligase family.</text>
</comment>
<reference evidence="7" key="1">
    <citation type="journal article" date="2014" name="Int. J. Syst. Evol. Microbiol.">
        <title>Complete genome sequence of Corynebacterium casei LMG S-19264T (=DSM 44701T), isolated from a smear-ripened cheese.</title>
        <authorList>
            <consortium name="US DOE Joint Genome Institute (JGI-PGF)"/>
            <person name="Walter F."/>
            <person name="Albersmeier A."/>
            <person name="Kalinowski J."/>
            <person name="Ruckert C."/>
        </authorList>
    </citation>
    <scope>NUCLEOTIDE SEQUENCE</scope>
    <source>
        <strain evidence="7">CGMCC 1.15493</strain>
    </source>
</reference>
<dbReference type="GO" id="GO:0006310">
    <property type="term" value="P:DNA recombination"/>
    <property type="evidence" value="ECO:0007669"/>
    <property type="project" value="InterPro"/>
</dbReference>
<evidence type="ECO:0000313" key="7">
    <source>
        <dbReference type="EMBL" id="GGD24566.1"/>
    </source>
</evidence>
<dbReference type="Pfam" id="PF01068">
    <property type="entry name" value="DNA_ligase_A_M"/>
    <property type="match status" value="1"/>
</dbReference>
<dbReference type="CDD" id="cd07906">
    <property type="entry name" value="Adenylation_DNA_ligase_LigD_LigC"/>
    <property type="match status" value="1"/>
</dbReference>
<gene>
    <name evidence="7" type="ORF">GCM10011335_29360</name>
</gene>
<dbReference type="NCBIfam" id="TIGR02779">
    <property type="entry name" value="NHEJ_ligase_lig"/>
    <property type="match status" value="1"/>
</dbReference>
<dbReference type="InterPro" id="IPR012310">
    <property type="entry name" value="DNA_ligase_ATP-dep_cent"/>
</dbReference>
<dbReference type="EC" id="6.5.1.1" evidence="2"/>
<dbReference type="GO" id="GO:0003910">
    <property type="term" value="F:DNA ligase (ATP) activity"/>
    <property type="evidence" value="ECO:0007669"/>
    <property type="project" value="UniProtKB-EC"/>
</dbReference>
<dbReference type="GO" id="GO:0005524">
    <property type="term" value="F:ATP binding"/>
    <property type="evidence" value="ECO:0007669"/>
    <property type="project" value="InterPro"/>
</dbReference>
<dbReference type="CDD" id="cd07971">
    <property type="entry name" value="OBF_DNA_ligase_LigD"/>
    <property type="match status" value="1"/>
</dbReference>
<evidence type="ECO:0000256" key="4">
    <source>
        <dbReference type="ARBA" id="ARBA00034003"/>
    </source>
</evidence>
<dbReference type="InterPro" id="IPR014146">
    <property type="entry name" value="LigD_ligase_dom"/>
</dbReference>
<proteinExistence type="inferred from homology"/>
<comment type="catalytic activity">
    <reaction evidence="4">
        <text>ATP + (deoxyribonucleotide)n-3'-hydroxyl + 5'-phospho-(deoxyribonucleotide)m = (deoxyribonucleotide)n+m + AMP + diphosphate.</text>
        <dbReference type="EC" id="6.5.1.1"/>
    </reaction>
</comment>
<dbReference type="EMBL" id="BMJJ01000007">
    <property type="protein sequence ID" value="GGD24566.1"/>
    <property type="molecule type" value="Genomic_DNA"/>
</dbReference>
<evidence type="ECO:0000256" key="3">
    <source>
        <dbReference type="ARBA" id="ARBA00022598"/>
    </source>
</evidence>
<evidence type="ECO:0000256" key="5">
    <source>
        <dbReference type="SAM" id="MobiDB-lite"/>
    </source>
</evidence>
<dbReference type="InterPro" id="IPR012340">
    <property type="entry name" value="NA-bd_OB-fold"/>
</dbReference>
<evidence type="ECO:0000256" key="1">
    <source>
        <dbReference type="ARBA" id="ARBA00007572"/>
    </source>
</evidence>